<proteinExistence type="predicted"/>
<gene>
    <name evidence="3" type="ORF">GCM10011577_27180</name>
</gene>
<dbReference type="Proteomes" id="UP000596938">
    <property type="component" value="Unassembled WGS sequence"/>
</dbReference>
<dbReference type="EMBL" id="BMKU01000008">
    <property type="protein sequence ID" value="GGH01921.1"/>
    <property type="molecule type" value="Genomic_DNA"/>
</dbReference>
<dbReference type="SUPFAM" id="SSF53448">
    <property type="entry name" value="Nucleotide-diphospho-sugar transferases"/>
    <property type="match status" value="1"/>
</dbReference>
<dbReference type="RefSeq" id="WP_188811789.1">
    <property type="nucleotide sequence ID" value="NZ_BAAAWV010000001.1"/>
</dbReference>
<dbReference type="Gene3D" id="3.40.50.2000">
    <property type="entry name" value="Glycogen Phosphorylase B"/>
    <property type="match status" value="1"/>
</dbReference>
<dbReference type="Gene3D" id="3.40.50.11090">
    <property type="match status" value="1"/>
</dbReference>
<accession>A0ABQ1XSE2</accession>
<reference evidence="4" key="1">
    <citation type="journal article" date="2019" name="Int. J. Syst. Evol. Microbiol.">
        <title>The Global Catalogue of Microorganisms (GCM) 10K type strain sequencing project: providing services to taxonomists for standard genome sequencing and annotation.</title>
        <authorList>
            <consortium name="The Broad Institute Genomics Platform"/>
            <consortium name="The Broad Institute Genome Sequencing Center for Infectious Disease"/>
            <person name="Wu L."/>
            <person name="Ma J."/>
        </authorList>
    </citation>
    <scope>NUCLEOTIDE SEQUENCE [LARGE SCALE GENOMIC DNA]</scope>
    <source>
        <strain evidence="4">CGMCC 1.1927</strain>
    </source>
</reference>
<dbReference type="PANTHER" id="PTHR46401">
    <property type="entry name" value="GLYCOSYLTRANSFERASE WBBK-RELATED"/>
    <property type="match status" value="1"/>
</dbReference>
<dbReference type="PANTHER" id="PTHR46401:SF2">
    <property type="entry name" value="GLYCOSYLTRANSFERASE WBBK-RELATED"/>
    <property type="match status" value="1"/>
</dbReference>
<dbReference type="Pfam" id="PF13692">
    <property type="entry name" value="Glyco_trans_1_4"/>
    <property type="match status" value="1"/>
</dbReference>
<dbReference type="SUPFAM" id="SSF53756">
    <property type="entry name" value="UDP-Glycosyltransferase/glycogen phosphorylase"/>
    <property type="match status" value="1"/>
</dbReference>
<feature type="domain" description="Glycosyltransferase 2-like" evidence="2">
    <location>
        <begin position="27"/>
        <end position="135"/>
    </location>
</feature>
<evidence type="ECO:0000313" key="3">
    <source>
        <dbReference type="EMBL" id="GGH01921.1"/>
    </source>
</evidence>
<organism evidence="3 4">
    <name type="scientific">Pseudarthrobacter polychromogenes</name>
    <dbReference type="NCBI Taxonomy" id="1676"/>
    <lineage>
        <taxon>Bacteria</taxon>
        <taxon>Bacillati</taxon>
        <taxon>Actinomycetota</taxon>
        <taxon>Actinomycetes</taxon>
        <taxon>Micrococcales</taxon>
        <taxon>Micrococcaceae</taxon>
        <taxon>Pseudarthrobacter</taxon>
    </lineage>
</organism>
<evidence type="ECO:0000256" key="1">
    <source>
        <dbReference type="ARBA" id="ARBA00022679"/>
    </source>
</evidence>
<dbReference type="InterPro" id="IPR001173">
    <property type="entry name" value="Glyco_trans_2-like"/>
</dbReference>
<sequence length="726" mass="79898">MPFDANSFGVVALAAYQPDLELFAAQLRSIQQQTHSNFLCVISADGGSEQIRDFVDQELPGDERFQVIGFEDRLGFFGNFERALRNVPSEAEWVALSDQDDYWYPSKLEVMLPHLQNASLVSGQARVIRLPGNEVITSSTQRKNVDLDALLAQNQVTGSLAVFRSDLLDLALPFPRLNTVSQVHDHWLAVCAKSSGGVAILGDVVQDYVQHGGNVLGEVGAQKSIFASFQHLVALSRKYEGSASPISILKTAHGLSFGWRRVMADTLFARVTPAVRGFEAGIAPFRSGHRWTTTLRTLVTGLQRGDIAVPCFVEFLAGMPLELVNRGKRLVTRPGQTGKAEKNVLLTKLLRREVPNDKKQSQVSNLGATSSYRGKIAIVLPGFSKYPIGGYKVVYGYANFLAGRGYEVTLIHALLLWGAKRRDKDFRRPISSVISGLRPFRKPKWVDLDTRIRSYTLPYLMPAMLPRTDYLVATEVQTAKLVEKAARRQGIPASYFIQHYEDWSADPEFIDATWKLPIRKIVIAPWLQAHMRSLGEECDLVPNGIDPEEFPAGPPLSERAYDICAMISDVPWKRADLVVQVLNSQVSNKSGVRAITFGTGERPISLHSAVKYIKNPTKAEIRSAYQSSKLYLCASDGEGWHLPPAEAMSSGCAVVSTDIGGVRAYAENGALFSRVGDASGLEQNIELLLNDHQLAEKLAARGLSDMRENSPTKAAANFEAAVTRGA</sequence>
<evidence type="ECO:0000313" key="4">
    <source>
        <dbReference type="Proteomes" id="UP000596938"/>
    </source>
</evidence>
<dbReference type="Pfam" id="PF00535">
    <property type="entry name" value="Glycos_transf_2"/>
    <property type="match status" value="1"/>
</dbReference>
<comment type="caution">
    <text evidence="3">The sequence shown here is derived from an EMBL/GenBank/DDBJ whole genome shotgun (WGS) entry which is preliminary data.</text>
</comment>
<dbReference type="Gene3D" id="3.90.550.10">
    <property type="entry name" value="Spore Coat Polysaccharide Biosynthesis Protein SpsA, Chain A"/>
    <property type="match status" value="1"/>
</dbReference>
<protein>
    <recommendedName>
        <fullName evidence="2">Glycosyltransferase 2-like domain-containing protein</fullName>
    </recommendedName>
</protein>
<keyword evidence="1" id="KW-0808">Transferase</keyword>
<dbReference type="CDD" id="cd03801">
    <property type="entry name" value="GT4_PimA-like"/>
    <property type="match status" value="1"/>
</dbReference>
<dbReference type="InterPro" id="IPR029044">
    <property type="entry name" value="Nucleotide-diphossugar_trans"/>
</dbReference>
<name>A0ABQ1XSE2_9MICC</name>
<keyword evidence="4" id="KW-1185">Reference proteome</keyword>
<evidence type="ECO:0000259" key="2">
    <source>
        <dbReference type="Pfam" id="PF00535"/>
    </source>
</evidence>